<dbReference type="EMBL" id="AWSJ01000071">
    <property type="protein sequence ID" value="ERI10746.1"/>
    <property type="molecule type" value="Genomic_DNA"/>
</dbReference>
<dbReference type="NCBIfam" id="TIGR02605">
    <property type="entry name" value="CxxC_CxxC_SSSS"/>
    <property type="match status" value="1"/>
</dbReference>
<protein>
    <submittedName>
        <fullName evidence="3">Putative regulatory protein</fullName>
    </submittedName>
</protein>
<evidence type="ECO:0000256" key="1">
    <source>
        <dbReference type="SAM" id="MobiDB-lite"/>
    </source>
</evidence>
<feature type="domain" description="Putative regulatory protein FmdB zinc ribbon" evidence="2">
    <location>
        <begin position="16"/>
        <end position="56"/>
    </location>
</feature>
<dbReference type="HOGENOM" id="CLU_136025_2_0_9"/>
<comment type="caution">
    <text evidence="3">The sequence shown here is derived from an EMBL/GenBank/DDBJ whole genome shotgun (WGS) entry which is preliminary data.</text>
</comment>
<dbReference type="Pfam" id="PF09723">
    <property type="entry name" value="Zn_ribbon_8"/>
    <property type="match status" value="1"/>
</dbReference>
<evidence type="ECO:0000313" key="3">
    <source>
        <dbReference type="EMBL" id="ERI10746.1"/>
    </source>
</evidence>
<evidence type="ECO:0000259" key="2">
    <source>
        <dbReference type="SMART" id="SM00834"/>
    </source>
</evidence>
<evidence type="ECO:0000313" key="4">
    <source>
        <dbReference type="Proteomes" id="UP000016511"/>
    </source>
</evidence>
<organism evidence="3 4">
    <name type="scientific">Aneurinibacillus aneurinilyticus ATCC 12856</name>
    <dbReference type="NCBI Taxonomy" id="649747"/>
    <lineage>
        <taxon>Bacteria</taxon>
        <taxon>Bacillati</taxon>
        <taxon>Bacillota</taxon>
        <taxon>Bacilli</taxon>
        <taxon>Bacillales</taxon>
        <taxon>Paenibacillaceae</taxon>
        <taxon>Aneurinibacillus group</taxon>
        <taxon>Aneurinibacillus</taxon>
    </lineage>
</organism>
<dbReference type="PATRIC" id="fig|649747.3.peg.1057"/>
<keyword evidence="4" id="KW-1185">Reference proteome</keyword>
<dbReference type="Proteomes" id="UP000016511">
    <property type="component" value="Unassembled WGS sequence"/>
</dbReference>
<reference evidence="3 4" key="1">
    <citation type="submission" date="2013-08" db="EMBL/GenBank/DDBJ databases">
        <authorList>
            <person name="Weinstock G."/>
            <person name="Sodergren E."/>
            <person name="Wylie T."/>
            <person name="Fulton L."/>
            <person name="Fulton R."/>
            <person name="Fronick C."/>
            <person name="O'Laughlin M."/>
            <person name="Godfrey J."/>
            <person name="Miner T."/>
            <person name="Herter B."/>
            <person name="Appelbaum E."/>
            <person name="Cordes M."/>
            <person name="Lek S."/>
            <person name="Wollam A."/>
            <person name="Pepin K.H."/>
            <person name="Palsikar V.B."/>
            <person name="Mitreva M."/>
            <person name="Wilson R.K."/>
        </authorList>
    </citation>
    <scope>NUCLEOTIDE SEQUENCE [LARGE SCALE GENOMIC DNA]</scope>
    <source>
        <strain evidence="3 4">ATCC 12856</strain>
    </source>
</reference>
<dbReference type="SMART" id="SM00834">
    <property type="entry name" value="CxxC_CXXC_SSSS"/>
    <property type="match status" value="1"/>
</dbReference>
<dbReference type="InterPro" id="IPR013429">
    <property type="entry name" value="Regulatory_FmdB_Zinc_ribbon"/>
</dbReference>
<accession>U1YIZ7</accession>
<feature type="region of interest" description="Disordered" evidence="1">
    <location>
        <begin position="84"/>
        <end position="108"/>
    </location>
</feature>
<dbReference type="eggNOG" id="COG2331">
    <property type="taxonomic scope" value="Bacteria"/>
</dbReference>
<name>U1YIZ7_ANEAE</name>
<feature type="compositionally biased region" description="Basic residues" evidence="1">
    <location>
        <begin position="90"/>
        <end position="99"/>
    </location>
</feature>
<gene>
    <name evidence="3" type="ORF">HMPREF0083_01164</name>
</gene>
<dbReference type="AlphaFoldDB" id="U1YIZ7"/>
<sequence>MKHQAFVIEEERCKRMPIYEYRCKECGNFEKWLTVQETGLRVECPTCDEQAERVFFAPVLVMTSHSIRKRIEYEAEPKVMSKQELDAKPHYHRHIHKKEPGRPWQIGH</sequence>
<dbReference type="STRING" id="649747.HMPREF0083_01164"/>
<proteinExistence type="predicted"/>